<keyword evidence="4" id="KW-1185">Reference proteome</keyword>
<evidence type="ECO:0000313" key="3">
    <source>
        <dbReference type="EMBL" id="SES34502.1"/>
    </source>
</evidence>
<feature type="signal peptide" evidence="2">
    <location>
        <begin position="1"/>
        <end position="21"/>
    </location>
</feature>
<gene>
    <name evidence="3" type="ORF">SAMN05444126_1387</name>
</gene>
<dbReference type="PROSITE" id="PS51257">
    <property type="entry name" value="PROKAR_LIPOPROTEIN"/>
    <property type="match status" value="1"/>
</dbReference>
<organism evidence="3 4">
    <name type="scientific">Salisediminibacterium halotolerans</name>
    <dbReference type="NCBI Taxonomy" id="517425"/>
    <lineage>
        <taxon>Bacteria</taxon>
        <taxon>Bacillati</taxon>
        <taxon>Bacillota</taxon>
        <taxon>Bacilli</taxon>
        <taxon>Bacillales</taxon>
        <taxon>Bacillaceae</taxon>
        <taxon>Salisediminibacterium</taxon>
    </lineage>
</organism>
<accession>A0A1H9WKN9</accession>
<reference evidence="4" key="1">
    <citation type="submission" date="2016-10" db="EMBL/GenBank/DDBJ databases">
        <authorList>
            <person name="de Groot N.N."/>
        </authorList>
    </citation>
    <scope>NUCLEOTIDE SEQUENCE [LARGE SCALE GENOMIC DNA]</scope>
    <source>
        <strain evidence="4">10nlg</strain>
    </source>
</reference>
<proteinExistence type="predicted"/>
<comment type="caution">
    <text evidence="3">The sequence shown here is derived from an EMBL/GenBank/DDBJ whole genome shotgun (WGS) entry which is preliminary data.</text>
</comment>
<evidence type="ECO:0000256" key="1">
    <source>
        <dbReference type="SAM" id="MobiDB-lite"/>
    </source>
</evidence>
<feature type="compositionally biased region" description="Low complexity" evidence="1">
    <location>
        <begin position="36"/>
        <end position="62"/>
    </location>
</feature>
<dbReference type="Proteomes" id="UP000199318">
    <property type="component" value="Unassembled WGS sequence"/>
</dbReference>
<feature type="region of interest" description="Disordered" evidence="1">
    <location>
        <begin position="24"/>
        <end position="82"/>
    </location>
</feature>
<evidence type="ECO:0000256" key="2">
    <source>
        <dbReference type="SAM" id="SignalP"/>
    </source>
</evidence>
<feature type="chain" id="PRO_5038938575" description="Cell wall binding repeat 2" evidence="2">
    <location>
        <begin position="22"/>
        <end position="439"/>
    </location>
</feature>
<evidence type="ECO:0000313" key="4">
    <source>
        <dbReference type="Proteomes" id="UP000199318"/>
    </source>
</evidence>
<dbReference type="AlphaFoldDB" id="A0A1H9WKN9"/>
<dbReference type="RefSeq" id="WP_177169766.1">
    <property type="nucleotide sequence ID" value="NZ_FOGV01000038.1"/>
</dbReference>
<feature type="compositionally biased region" description="Basic and acidic residues" evidence="1">
    <location>
        <begin position="67"/>
        <end position="77"/>
    </location>
</feature>
<name>A0A1H9WKN9_9BACI</name>
<dbReference type="STRING" id="1464123.SAMN05444126_1387"/>
<protein>
    <recommendedName>
        <fullName evidence="5">Cell wall binding repeat 2</fullName>
    </recommendedName>
</protein>
<keyword evidence="2" id="KW-0732">Signal</keyword>
<evidence type="ECO:0008006" key="5">
    <source>
        <dbReference type="Google" id="ProtNLM"/>
    </source>
</evidence>
<dbReference type="EMBL" id="FOGV01000038">
    <property type="protein sequence ID" value="SES34502.1"/>
    <property type="molecule type" value="Genomic_DNA"/>
</dbReference>
<sequence>MKKFVSRSAALSLPLFFAACADNEPAENQADDNADSDNQQYDMSSNEETAEENMNNHNNEGNNGSGHGHDEEQHEEFASEPDSINEEANADLRHQQTKNVTRMDTDSPSDMALYISQLVWPATHEDNQPGTVILAPEDEWQKSLAATTLIHHPNDGPVLLMEDGMISAETINEIERLNPKGNENGTEVMIMGSAEEETLSELDNYATEHFDTESVPEFTAEIDEYFAELSGEAPETVFIASSKEEAQLFSLITGSWIAHMDEPLLYVDDDGVPDATAEALEARDGDASMYVFGTEELISEDTLNELNEYGDVDRIAGETPEEMSIEFAKYRSDDELVGWGQEEPGHGLNFVSTENPQFAISGSALGHLGKHAPLIWLEDGEISAPLYEYMAEIRPVFEDDPMDGPYNHAYLLASQETVPFQTQGIIDEKLEIYGGHGGH</sequence>